<feature type="transmembrane region" description="Helical" evidence="1">
    <location>
        <begin position="66"/>
        <end position="86"/>
    </location>
</feature>
<evidence type="ECO:0000313" key="3">
    <source>
        <dbReference type="Proteomes" id="UP001602245"/>
    </source>
</evidence>
<protein>
    <recommendedName>
        <fullName evidence="4">DUF2029 domain-containing protein</fullName>
    </recommendedName>
</protein>
<reference evidence="2 3" key="1">
    <citation type="submission" date="2024-10" db="EMBL/GenBank/DDBJ databases">
        <title>The Natural Products Discovery Center: Release of the First 8490 Sequenced Strains for Exploring Actinobacteria Biosynthetic Diversity.</title>
        <authorList>
            <person name="Kalkreuter E."/>
            <person name="Kautsar S.A."/>
            <person name="Yang D."/>
            <person name="Bader C.D."/>
            <person name="Teijaro C.N."/>
            <person name="Fluegel L."/>
            <person name="Davis C.M."/>
            <person name="Simpson J.R."/>
            <person name="Lauterbach L."/>
            <person name="Steele A.D."/>
            <person name="Gui C."/>
            <person name="Meng S."/>
            <person name="Li G."/>
            <person name="Viehrig K."/>
            <person name="Ye F."/>
            <person name="Su P."/>
            <person name="Kiefer A.F."/>
            <person name="Nichols A."/>
            <person name="Cepeda A.J."/>
            <person name="Yan W."/>
            <person name="Fan B."/>
            <person name="Jiang Y."/>
            <person name="Adhikari A."/>
            <person name="Zheng C.-J."/>
            <person name="Schuster L."/>
            <person name="Cowan T.M."/>
            <person name="Smanski M.J."/>
            <person name="Chevrette M.G."/>
            <person name="De Carvalho L.P.S."/>
            <person name="Shen B."/>
        </authorList>
    </citation>
    <scope>NUCLEOTIDE SEQUENCE [LARGE SCALE GENOMIC DNA]</scope>
    <source>
        <strain evidence="2 3">NPDC000087</strain>
    </source>
</reference>
<dbReference type="EMBL" id="JBIAZU010000011">
    <property type="protein sequence ID" value="MFF5297394.1"/>
    <property type="molecule type" value="Genomic_DNA"/>
</dbReference>
<gene>
    <name evidence="2" type="ORF">ACFY35_48870</name>
</gene>
<comment type="caution">
    <text evidence="2">The sequence shown here is derived from an EMBL/GenBank/DDBJ whole genome shotgun (WGS) entry which is preliminary data.</text>
</comment>
<sequence>MAAVVAAVVGVLTADVPPDLAGFAQAADLLLRGRFAEVYATPWNQAGPAQLLISRVLEFGVGEHGMAWPVAALWGAALVTGVMWLCGRFHPGDLRREAVAALLALLWVAVPMPWYGHPPEILVPVLWAYGIVCQRRGRDVAAAGLLALGIAIAPWAILGVPCLLAGSGPIRALRAGLLAVALGVACYLPFVLTGQFAMFAIKWRVGVGTFASLLGIEQIGWWMRPLQAAIVAGGVALVAWRLRRSPVAVTAVPLAAALLRVTTDPVTHGYYWFPVAIASLLFVAVNGRWVIAAALGFVALLSESSWWPLWGGAACLVLLLVAVGVLRFTARPSLDPVG</sequence>
<dbReference type="Proteomes" id="UP001602245">
    <property type="component" value="Unassembled WGS sequence"/>
</dbReference>
<feature type="transmembrane region" description="Helical" evidence="1">
    <location>
        <begin position="177"/>
        <end position="201"/>
    </location>
</feature>
<organism evidence="2 3">
    <name type="scientific">Paractinoplanes globisporus</name>
    <dbReference type="NCBI Taxonomy" id="113565"/>
    <lineage>
        <taxon>Bacteria</taxon>
        <taxon>Bacillati</taxon>
        <taxon>Actinomycetota</taxon>
        <taxon>Actinomycetes</taxon>
        <taxon>Micromonosporales</taxon>
        <taxon>Micromonosporaceae</taxon>
        <taxon>Paractinoplanes</taxon>
    </lineage>
</organism>
<dbReference type="RefSeq" id="WP_169516280.1">
    <property type="nucleotide sequence ID" value="NZ_JBIAZU010000011.1"/>
</dbReference>
<feature type="transmembrane region" description="Helical" evidence="1">
    <location>
        <begin position="98"/>
        <end position="116"/>
    </location>
</feature>
<accession>A0ABW6WVV3</accession>
<evidence type="ECO:0000256" key="1">
    <source>
        <dbReference type="SAM" id="Phobius"/>
    </source>
</evidence>
<feature type="transmembrane region" description="Helical" evidence="1">
    <location>
        <begin position="269"/>
        <end position="302"/>
    </location>
</feature>
<name>A0ABW6WVV3_9ACTN</name>
<evidence type="ECO:0000313" key="2">
    <source>
        <dbReference type="EMBL" id="MFF5297394.1"/>
    </source>
</evidence>
<keyword evidence="1" id="KW-0812">Transmembrane</keyword>
<feature type="transmembrane region" description="Helical" evidence="1">
    <location>
        <begin position="145"/>
        <end position="165"/>
    </location>
</feature>
<keyword evidence="3" id="KW-1185">Reference proteome</keyword>
<keyword evidence="1" id="KW-0472">Membrane</keyword>
<feature type="transmembrane region" description="Helical" evidence="1">
    <location>
        <begin position="221"/>
        <end position="240"/>
    </location>
</feature>
<proteinExistence type="predicted"/>
<evidence type="ECO:0008006" key="4">
    <source>
        <dbReference type="Google" id="ProtNLM"/>
    </source>
</evidence>
<keyword evidence="1" id="KW-1133">Transmembrane helix</keyword>
<feature type="transmembrane region" description="Helical" evidence="1">
    <location>
        <begin position="309"/>
        <end position="330"/>
    </location>
</feature>